<accession>A0ABD7CIB3</accession>
<evidence type="ECO:0000313" key="2">
    <source>
        <dbReference type="Proteomes" id="UP000663464"/>
    </source>
</evidence>
<evidence type="ECO:0000313" key="1">
    <source>
        <dbReference type="EMBL" id="QRI52856.1"/>
    </source>
</evidence>
<reference evidence="1 2" key="1">
    <citation type="journal article" date="2014" name="J. Infect. Dis.">
        <title>Molecular characterization of a novel botulinum neurotoxin type H gene.</title>
        <authorList>
            <person name="Dover N."/>
            <person name="Barash J.R."/>
            <person name="Hill K.K."/>
            <person name="Xie G."/>
            <person name="Arnon S.S."/>
        </authorList>
    </citation>
    <scope>NUCLEOTIDE SEQUENCE [LARGE SCALE GENOMIC DNA]</scope>
    <source>
        <strain evidence="1 2">IBCA10-7060</strain>
    </source>
</reference>
<sequence length="87" mass="9970">MAKYKKKPVIVEAVQYTGDVNTTEIEDMSFHEAYMNGIIREEKDNLLIKTLEGTMVANKGDYIIKGVNGEFYPCKPDIFKKTYELAE</sequence>
<dbReference type="Proteomes" id="UP000663464">
    <property type="component" value="Chromosome"/>
</dbReference>
<gene>
    <name evidence="1" type="ORF">JQS73_15685</name>
</gene>
<name>A0ABD7CIB3_CLOBO</name>
<organism evidence="1 2">
    <name type="scientific">Clostridium botulinum</name>
    <dbReference type="NCBI Taxonomy" id="1491"/>
    <lineage>
        <taxon>Bacteria</taxon>
        <taxon>Bacillati</taxon>
        <taxon>Bacillota</taxon>
        <taxon>Clostridia</taxon>
        <taxon>Eubacteriales</taxon>
        <taxon>Clostridiaceae</taxon>
        <taxon>Clostridium</taxon>
    </lineage>
</organism>
<evidence type="ECO:0008006" key="3">
    <source>
        <dbReference type="Google" id="ProtNLM"/>
    </source>
</evidence>
<dbReference type="AlphaFoldDB" id="A0ABD7CIB3"/>
<dbReference type="RefSeq" id="WP_047404003.1">
    <property type="nucleotide sequence ID" value="NZ_CP069280.1"/>
</dbReference>
<dbReference type="EMBL" id="CP069280">
    <property type="protein sequence ID" value="QRI52856.1"/>
    <property type="molecule type" value="Genomic_DNA"/>
</dbReference>
<proteinExistence type="predicted"/>
<protein>
    <recommendedName>
        <fullName evidence="3">Phage protein</fullName>
    </recommendedName>
</protein>